<organism evidence="2 3">
    <name type="scientific">Lignipirellula cremea</name>
    <dbReference type="NCBI Taxonomy" id="2528010"/>
    <lineage>
        <taxon>Bacteria</taxon>
        <taxon>Pseudomonadati</taxon>
        <taxon>Planctomycetota</taxon>
        <taxon>Planctomycetia</taxon>
        <taxon>Pirellulales</taxon>
        <taxon>Pirellulaceae</taxon>
        <taxon>Lignipirellula</taxon>
    </lineage>
</organism>
<dbReference type="InterPro" id="IPR006311">
    <property type="entry name" value="TAT_signal"/>
</dbReference>
<dbReference type="InterPro" id="IPR017850">
    <property type="entry name" value="Alkaline_phosphatase_core_sf"/>
</dbReference>
<sequence>MPYKHLCTPSDHLLSRRRVLGGMVGAAAGVAGVGGVGALLRPVTAEELKKNDRQVVVIWLDGGMSQLETWDPKPNTRYGGPLRSIQTATPGLHFCETMPRLSRLTKKLSVVRNMKTEDPNHSSGVPKILRGQPKERGVLYPYFGSAVAKLLGPMESQLPPYVWVKPGSGGFISKHAGFLGAQYGALALGDGQPPTNLLRPESLSSDSELARRELQAKFNRRYAGQHRPQWNEANSYVYDVAHKLMEHVDLFDDSTLDEKDVERYGRHEIGRHTLLARRLLEAGVRFVQVSSNGWDTHGDNFNEHATRVPKVDQAVASLIEDLDDRSMLDNVLVVVMAEFGRTPRINGSVGRDHWNIAWSLAMTGAGIQRGVVVGETNAEGTDVVGDPFDIGHMFHTWYAALGIPKATEYMNGVQPLPIAHDDYGPVKELLS</sequence>
<keyword evidence="1" id="KW-0472">Membrane</keyword>
<dbReference type="Pfam" id="PF07394">
    <property type="entry name" value="DUF1501"/>
    <property type="match status" value="1"/>
</dbReference>
<keyword evidence="3" id="KW-1185">Reference proteome</keyword>
<dbReference type="Gene3D" id="3.40.720.10">
    <property type="entry name" value="Alkaline Phosphatase, subunit A"/>
    <property type="match status" value="1"/>
</dbReference>
<reference evidence="2 3" key="1">
    <citation type="submission" date="2019-02" db="EMBL/GenBank/DDBJ databases">
        <title>Deep-cultivation of Planctomycetes and their phenomic and genomic characterization uncovers novel biology.</title>
        <authorList>
            <person name="Wiegand S."/>
            <person name="Jogler M."/>
            <person name="Boedeker C."/>
            <person name="Pinto D."/>
            <person name="Vollmers J."/>
            <person name="Rivas-Marin E."/>
            <person name="Kohn T."/>
            <person name="Peeters S.H."/>
            <person name="Heuer A."/>
            <person name="Rast P."/>
            <person name="Oberbeckmann S."/>
            <person name="Bunk B."/>
            <person name="Jeske O."/>
            <person name="Meyerdierks A."/>
            <person name="Storesund J.E."/>
            <person name="Kallscheuer N."/>
            <person name="Luecker S."/>
            <person name="Lage O.M."/>
            <person name="Pohl T."/>
            <person name="Merkel B.J."/>
            <person name="Hornburger P."/>
            <person name="Mueller R.-W."/>
            <person name="Bruemmer F."/>
            <person name="Labrenz M."/>
            <person name="Spormann A.M."/>
            <person name="Op den Camp H."/>
            <person name="Overmann J."/>
            <person name="Amann R."/>
            <person name="Jetten M.S.M."/>
            <person name="Mascher T."/>
            <person name="Medema M.H."/>
            <person name="Devos D.P."/>
            <person name="Kaster A.-K."/>
            <person name="Ovreas L."/>
            <person name="Rohde M."/>
            <person name="Galperin M.Y."/>
            <person name="Jogler C."/>
        </authorList>
    </citation>
    <scope>NUCLEOTIDE SEQUENCE [LARGE SCALE GENOMIC DNA]</scope>
    <source>
        <strain evidence="2 3">Pla85_3_4</strain>
    </source>
</reference>
<dbReference type="KEGG" id="lcre:Pla8534_35860"/>
<proteinExistence type="predicted"/>
<keyword evidence="1" id="KW-1133">Transmembrane helix</keyword>
<dbReference type="OrthoDB" id="127333at2"/>
<name>A0A518DVA8_9BACT</name>
<dbReference type="PANTHER" id="PTHR43737:SF1">
    <property type="entry name" value="DUF1501 DOMAIN-CONTAINING PROTEIN"/>
    <property type="match status" value="1"/>
</dbReference>
<accession>A0A518DVA8</accession>
<dbReference type="EMBL" id="CP036433">
    <property type="protein sequence ID" value="QDU95769.1"/>
    <property type="molecule type" value="Genomic_DNA"/>
</dbReference>
<dbReference type="SUPFAM" id="SSF53649">
    <property type="entry name" value="Alkaline phosphatase-like"/>
    <property type="match status" value="1"/>
</dbReference>
<feature type="transmembrane region" description="Helical" evidence="1">
    <location>
        <begin position="20"/>
        <end position="40"/>
    </location>
</feature>
<evidence type="ECO:0000313" key="2">
    <source>
        <dbReference type="EMBL" id="QDU95769.1"/>
    </source>
</evidence>
<dbReference type="PROSITE" id="PS51318">
    <property type="entry name" value="TAT"/>
    <property type="match status" value="1"/>
</dbReference>
<evidence type="ECO:0000256" key="1">
    <source>
        <dbReference type="SAM" id="Phobius"/>
    </source>
</evidence>
<dbReference type="PANTHER" id="PTHR43737">
    <property type="entry name" value="BLL7424 PROTEIN"/>
    <property type="match status" value="1"/>
</dbReference>
<dbReference type="AlphaFoldDB" id="A0A518DVA8"/>
<protein>
    <recommendedName>
        <fullName evidence="4">DUF1501 domain-containing protein</fullName>
    </recommendedName>
</protein>
<gene>
    <name evidence="2" type="ORF">Pla8534_35860</name>
</gene>
<keyword evidence="1" id="KW-0812">Transmembrane</keyword>
<dbReference type="Proteomes" id="UP000317648">
    <property type="component" value="Chromosome"/>
</dbReference>
<evidence type="ECO:0000313" key="3">
    <source>
        <dbReference type="Proteomes" id="UP000317648"/>
    </source>
</evidence>
<dbReference type="RefSeq" id="WP_145054469.1">
    <property type="nucleotide sequence ID" value="NZ_CP036433.1"/>
</dbReference>
<evidence type="ECO:0008006" key="4">
    <source>
        <dbReference type="Google" id="ProtNLM"/>
    </source>
</evidence>
<dbReference type="InterPro" id="IPR010869">
    <property type="entry name" value="DUF1501"/>
</dbReference>